<reference evidence="4" key="1">
    <citation type="journal article" date="2019" name="Int. J. Syst. Evol. Microbiol.">
        <title>The Global Catalogue of Microorganisms (GCM) 10K type strain sequencing project: providing services to taxonomists for standard genome sequencing and annotation.</title>
        <authorList>
            <consortium name="The Broad Institute Genomics Platform"/>
            <consortium name="The Broad Institute Genome Sequencing Center for Infectious Disease"/>
            <person name="Wu L."/>
            <person name="Ma J."/>
        </authorList>
    </citation>
    <scope>NUCLEOTIDE SEQUENCE [LARGE SCALE GENOMIC DNA]</scope>
    <source>
        <strain evidence="4">CGMCC-1.15741</strain>
    </source>
</reference>
<feature type="chain" id="PRO_5045378511" evidence="2">
    <location>
        <begin position="21"/>
        <end position="252"/>
    </location>
</feature>
<evidence type="ECO:0000313" key="3">
    <source>
        <dbReference type="EMBL" id="MFC6199276.1"/>
    </source>
</evidence>
<evidence type="ECO:0000256" key="2">
    <source>
        <dbReference type="SAM" id="SignalP"/>
    </source>
</evidence>
<keyword evidence="4" id="KW-1185">Reference proteome</keyword>
<dbReference type="EMBL" id="JBHSSW010000028">
    <property type="protein sequence ID" value="MFC6199276.1"/>
    <property type="molecule type" value="Genomic_DNA"/>
</dbReference>
<dbReference type="Proteomes" id="UP001596303">
    <property type="component" value="Unassembled WGS sequence"/>
</dbReference>
<evidence type="ECO:0000313" key="4">
    <source>
        <dbReference type="Proteomes" id="UP001596303"/>
    </source>
</evidence>
<dbReference type="RefSeq" id="WP_377380190.1">
    <property type="nucleotide sequence ID" value="NZ_JBHSSW010000028.1"/>
</dbReference>
<feature type="region of interest" description="Disordered" evidence="1">
    <location>
        <begin position="114"/>
        <end position="143"/>
    </location>
</feature>
<proteinExistence type="predicted"/>
<name>A0ABW1SC58_9PROT</name>
<sequence>MKNSILALGVLLLCPLTALSLDSALTEHWVVESPQGTCRLRLTEDADRIGEGRIEMVEPRCGLPPIRRYIIPETQKIRFLNGQGESVLTLVYRAEAGYIGQLETNEFIRLHRPEPATDHSADATLSPRTARPERPNRLLSERPSLYNRPSGSDDCIRYADTRLCADEDDTGLPASAAFHPPVFTLESLNLHFMAGGESSLVGHVEAGKCLRVQGCIDRSLGDEIWCEVEDGDDWSWMLKQGDDFVYAKTGCK</sequence>
<keyword evidence="2" id="KW-0732">Signal</keyword>
<feature type="signal peptide" evidence="2">
    <location>
        <begin position="1"/>
        <end position="20"/>
    </location>
</feature>
<accession>A0ABW1SC58</accession>
<protein>
    <submittedName>
        <fullName evidence="3">Uncharacterized protein</fullName>
    </submittedName>
</protein>
<gene>
    <name evidence="3" type="ORF">ACFQDM_14410</name>
</gene>
<feature type="compositionally biased region" description="Basic and acidic residues" evidence="1">
    <location>
        <begin position="130"/>
        <end position="140"/>
    </location>
</feature>
<evidence type="ECO:0000256" key="1">
    <source>
        <dbReference type="SAM" id="MobiDB-lite"/>
    </source>
</evidence>
<comment type="caution">
    <text evidence="3">The sequence shown here is derived from an EMBL/GenBank/DDBJ whole genome shotgun (WGS) entry which is preliminary data.</text>
</comment>
<organism evidence="3 4">
    <name type="scientific">Ponticaulis profundi</name>
    <dbReference type="NCBI Taxonomy" id="2665222"/>
    <lineage>
        <taxon>Bacteria</taxon>
        <taxon>Pseudomonadati</taxon>
        <taxon>Pseudomonadota</taxon>
        <taxon>Alphaproteobacteria</taxon>
        <taxon>Hyphomonadales</taxon>
        <taxon>Hyphomonadaceae</taxon>
        <taxon>Ponticaulis</taxon>
    </lineage>
</organism>